<evidence type="ECO:0000256" key="1">
    <source>
        <dbReference type="SAM" id="MobiDB-lite"/>
    </source>
</evidence>
<feature type="compositionally biased region" description="Basic and acidic residues" evidence="1">
    <location>
        <begin position="169"/>
        <end position="178"/>
    </location>
</feature>
<feature type="region of interest" description="Disordered" evidence="1">
    <location>
        <begin position="79"/>
        <end position="184"/>
    </location>
</feature>
<gene>
    <name evidence="2" type="ORF">H6P81_006806</name>
</gene>
<sequence length="184" mass="19534">MPQAPDVLLRPRRRRVLPRVRRSVVELYCAEDAEINYSTVQNWYSKGRETKSGLNLSTVRGLCSGARSNMSWTQVEAGAGEHHGDGEAHRGDSGSLRAATSPGFFSSGNNVGAASPTTSPATPANREALRLNGEQGSATATTRPAGAIPATSPGSFSRGTGFAVKNLQKKRELGRTPERATLGR</sequence>
<organism evidence="2 3">
    <name type="scientific">Aristolochia fimbriata</name>
    <name type="common">White veined hardy Dutchman's pipe vine</name>
    <dbReference type="NCBI Taxonomy" id="158543"/>
    <lineage>
        <taxon>Eukaryota</taxon>
        <taxon>Viridiplantae</taxon>
        <taxon>Streptophyta</taxon>
        <taxon>Embryophyta</taxon>
        <taxon>Tracheophyta</taxon>
        <taxon>Spermatophyta</taxon>
        <taxon>Magnoliopsida</taxon>
        <taxon>Magnoliidae</taxon>
        <taxon>Piperales</taxon>
        <taxon>Aristolochiaceae</taxon>
        <taxon>Aristolochia</taxon>
    </lineage>
</organism>
<evidence type="ECO:0000313" key="2">
    <source>
        <dbReference type="EMBL" id="KAG9453902.1"/>
    </source>
</evidence>
<protein>
    <submittedName>
        <fullName evidence="2">Uncharacterized protein</fullName>
    </submittedName>
</protein>
<dbReference type="Proteomes" id="UP000825729">
    <property type="component" value="Unassembled WGS sequence"/>
</dbReference>
<dbReference type="GO" id="GO:0016226">
    <property type="term" value="P:iron-sulfur cluster assembly"/>
    <property type="evidence" value="ECO:0007669"/>
    <property type="project" value="InterPro"/>
</dbReference>
<keyword evidence="3" id="KW-1185">Reference proteome</keyword>
<comment type="caution">
    <text evidence="2">The sequence shown here is derived from an EMBL/GenBank/DDBJ whole genome shotgun (WGS) entry which is preliminary data.</text>
</comment>
<feature type="compositionally biased region" description="Polar residues" evidence="1">
    <location>
        <begin position="103"/>
        <end position="112"/>
    </location>
</feature>
<dbReference type="SUPFAM" id="SSF101960">
    <property type="entry name" value="Stabilizer of iron transporter SufD"/>
    <property type="match status" value="1"/>
</dbReference>
<proteinExistence type="predicted"/>
<evidence type="ECO:0000313" key="3">
    <source>
        <dbReference type="Proteomes" id="UP000825729"/>
    </source>
</evidence>
<dbReference type="PANTHER" id="PTHR30508:SF1">
    <property type="entry name" value="UPF0051 PROTEIN ABCI8, CHLOROPLASTIC-RELATED"/>
    <property type="match status" value="1"/>
</dbReference>
<reference evidence="2 3" key="1">
    <citation type="submission" date="2021-07" db="EMBL/GenBank/DDBJ databases">
        <title>The Aristolochia fimbriata genome: insights into angiosperm evolution, floral development and chemical biosynthesis.</title>
        <authorList>
            <person name="Jiao Y."/>
        </authorList>
    </citation>
    <scope>NUCLEOTIDE SEQUENCE [LARGE SCALE GENOMIC DNA]</scope>
    <source>
        <strain evidence="2">IBCAS-2021</strain>
        <tissue evidence="2">Leaf</tissue>
    </source>
</reference>
<feature type="compositionally biased region" description="Basic and acidic residues" evidence="1">
    <location>
        <begin position="79"/>
        <end position="92"/>
    </location>
</feature>
<name>A0AAV7F276_ARIFI</name>
<feature type="compositionally biased region" description="Low complexity" evidence="1">
    <location>
        <begin position="113"/>
        <end position="124"/>
    </location>
</feature>
<accession>A0AAV7F276</accession>
<dbReference type="AlphaFoldDB" id="A0AAV7F276"/>
<dbReference type="EMBL" id="JAINDJ010000003">
    <property type="protein sequence ID" value="KAG9453902.1"/>
    <property type="molecule type" value="Genomic_DNA"/>
</dbReference>
<dbReference type="PANTHER" id="PTHR30508">
    <property type="entry name" value="FES CLUSTER ASSEMBLY PROTEIN SUF"/>
    <property type="match status" value="1"/>
</dbReference>
<dbReference type="InterPro" id="IPR037284">
    <property type="entry name" value="SUF_FeS_clus_asmbl_SufBD_sf"/>
</dbReference>
<dbReference type="InterPro" id="IPR055346">
    <property type="entry name" value="Fe-S_cluster_assembly_SufBD"/>
</dbReference>